<evidence type="ECO:0000256" key="9">
    <source>
        <dbReference type="ARBA" id="ARBA00022909"/>
    </source>
</evidence>
<evidence type="ECO:0000259" key="13">
    <source>
        <dbReference type="Pfam" id="PF01288"/>
    </source>
</evidence>
<gene>
    <name evidence="14" type="ORF">WH96_15235</name>
</gene>
<dbReference type="OrthoDB" id="9808041at2"/>
<dbReference type="SUPFAM" id="SSF55083">
    <property type="entry name" value="6-hydroxymethyl-7,8-dihydropterin pyrophosphokinase, HPPK"/>
    <property type="match status" value="1"/>
</dbReference>
<evidence type="ECO:0000256" key="4">
    <source>
        <dbReference type="ARBA" id="ARBA00016218"/>
    </source>
</evidence>
<evidence type="ECO:0000256" key="1">
    <source>
        <dbReference type="ARBA" id="ARBA00005051"/>
    </source>
</evidence>
<keyword evidence="5" id="KW-0808">Transferase</keyword>
<keyword evidence="9" id="KW-0289">Folate biosynthesis</keyword>
<evidence type="ECO:0000313" key="14">
    <source>
        <dbReference type="EMBL" id="KLN59747.1"/>
    </source>
</evidence>
<protein>
    <recommendedName>
        <fullName evidence="4">2-amino-4-hydroxy-6-hydroxymethyldihydropteridine pyrophosphokinase</fullName>
        <ecNumber evidence="3">2.7.6.3</ecNumber>
    </recommendedName>
    <alternativeName>
        <fullName evidence="11">6-hydroxymethyl-7,8-dihydropterin pyrophosphokinase</fullName>
    </alternativeName>
    <alternativeName>
        <fullName evidence="12">7,8-dihydro-6-hydroxymethylpterin-pyrophosphokinase</fullName>
    </alternativeName>
</protein>
<keyword evidence="7 14" id="KW-0418">Kinase</keyword>
<proteinExistence type="inferred from homology"/>
<keyword evidence="15" id="KW-1185">Reference proteome</keyword>
<dbReference type="PANTHER" id="PTHR43071:SF1">
    <property type="entry name" value="2-AMINO-4-HYDROXY-6-HYDROXYMETHYLDIHYDROPTERIDINE PYROPHOSPHOKINASE"/>
    <property type="match status" value="1"/>
</dbReference>
<dbReference type="EMBL" id="LAQL01000010">
    <property type="protein sequence ID" value="KLN59747.1"/>
    <property type="molecule type" value="Genomic_DNA"/>
</dbReference>
<comment type="similarity">
    <text evidence="2">Belongs to the HPPK family.</text>
</comment>
<accession>A0A0H2MG63</accession>
<evidence type="ECO:0000256" key="8">
    <source>
        <dbReference type="ARBA" id="ARBA00022840"/>
    </source>
</evidence>
<dbReference type="GO" id="GO:0005524">
    <property type="term" value="F:ATP binding"/>
    <property type="evidence" value="ECO:0007669"/>
    <property type="project" value="UniProtKB-KW"/>
</dbReference>
<dbReference type="STRING" id="1489064.WH96_15235"/>
<comment type="function">
    <text evidence="10">Catalyzes the transfer of pyrophosphate from adenosine triphosphate (ATP) to 6-hydroxymethyl-7,8-dihydropterin, an enzymatic step in folate biosynthesis pathway.</text>
</comment>
<evidence type="ECO:0000313" key="15">
    <source>
        <dbReference type="Proteomes" id="UP000035444"/>
    </source>
</evidence>
<dbReference type="InterPro" id="IPR000550">
    <property type="entry name" value="Hppk"/>
</dbReference>
<keyword evidence="6" id="KW-0547">Nucleotide-binding</keyword>
<feature type="domain" description="7,8-dihydro-6-hydroxymethylpterin-pyrophosphokinase" evidence="13">
    <location>
        <begin position="3"/>
        <end position="135"/>
    </location>
</feature>
<dbReference type="Gene3D" id="3.30.70.560">
    <property type="entry name" value="7,8-Dihydro-6-hydroxymethylpterin-pyrophosphokinase HPPK"/>
    <property type="match status" value="1"/>
</dbReference>
<sequence length="170" mass="19304">MIIIAIGANLESPKYGLPLQTCKKALSRLEELGVEIVKQSRWLKTAPVPISDAPWYVNAVAQIKTDLTPNELLELLHRIEDEFGRVRPFVNAPRILDLDLISYNDFISSKGDHLVVPHPRMHERAFVLMPLLDIDEDWFHPVIGKTAKELSLSIPVDQETIEYSDHSSEN</sequence>
<dbReference type="GO" id="GO:0046654">
    <property type="term" value="P:tetrahydrofolate biosynthetic process"/>
    <property type="evidence" value="ECO:0007669"/>
    <property type="project" value="UniProtKB-UniPathway"/>
</dbReference>
<dbReference type="GO" id="GO:0016301">
    <property type="term" value="F:kinase activity"/>
    <property type="evidence" value="ECO:0007669"/>
    <property type="project" value="UniProtKB-KW"/>
</dbReference>
<evidence type="ECO:0000256" key="6">
    <source>
        <dbReference type="ARBA" id="ARBA00022741"/>
    </source>
</evidence>
<dbReference type="PANTHER" id="PTHR43071">
    <property type="entry name" value="2-AMINO-4-HYDROXY-6-HYDROXYMETHYLDIHYDROPTERIDINE PYROPHOSPHOKINASE"/>
    <property type="match status" value="1"/>
</dbReference>
<dbReference type="UniPathway" id="UPA00077">
    <property type="reaction ID" value="UER00155"/>
</dbReference>
<dbReference type="InterPro" id="IPR035907">
    <property type="entry name" value="Hppk_sf"/>
</dbReference>
<evidence type="ECO:0000256" key="7">
    <source>
        <dbReference type="ARBA" id="ARBA00022777"/>
    </source>
</evidence>
<dbReference type="EC" id="2.7.6.3" evidence="3"/>
<dbReference type="AlphaFoldDB" id="A0A0H2MG63"/>
<evidence type="ECO:0000256" key="3">
    <source>
        <dbReference type="ARBA" id="ARBA00013253"/>
    </source>
</evidence>
<dbReference type="Pfam" id="PF01288">
    <property type="entry name" value="HPPK"/>
    <property type="match status" value="1"/>
</dbReference>
<evidence type="ECO:0000256" key="11">
    <source>
        <dbReference type="ARBA" id="ARBA00029766"/>
    </source>
</evidence>
<evidence type="ECO:0000256" key="2">
    <source>
        <dbReference type="ARBA" id="ARBA00005810"/>
    </source>
</evidence>
<organism evidence="14 15">
    <name type="scientific">Kiloniella spongiae</name>
    <dbReference type="NCBI Taxonomy" id="1489064"/>
    <lineage>
        <taxon>Bacteria</taxon>
        <taxon>Pseudomonadati</taxon>
        <taxon>Pseudomonadota</taxon>
        <taxon>Alphaproteobacteria</taxon>
        <taxon>Rhodospirillales</taxon>
        <taxon>Kiloniellaceae</taxon>
        <taxon>Kiloniella</taxon>
    </lineage>
</organism>
<reference evidence="14 15" key="1">
    <citation type="submission" date="2015-03" db="EMBL/GenBank/DDBJ databases">
        <title>Genome Sequence of Kiloniella spongiae MEBiC09566, isolated from a marine sponge.</title>
        <authorList>
            <person name="Shao Z."/>
            <person name="Wang L."/>
            <person name="Li X."/>
        </authorList>
    </citation>
    <scope>NUCLEOTIDE SEQUENCE [LARGE SCALE GENOMIC DNA]</scope>
    <source>
        <strain evidence="14 15">MEBiC09566</strain>
    </source>
</reference>
<evidence type="ECO:0000256" key="12">
    <source>
        <dbReference type="ARBA" id="ARBA00033413"/>
    </source>
</evidence>
<dbReference type="NCBIfam" id="TIGR01498">
    <property type="entry name" value="folK"/>
    <property type="match status" value="1"/>
</dbReference>
<comment type="caution">
    <text evidence="14">The sequence shown here is derived from an EMBL/GenBank/DDBJ whole genome shotgun (WGS) entry which is preliminary data.</text>
</comment>
<dbReference type="PATRIC" id="fig|1489064.4.peg.13"/>
<dbReference type="Proteomes" id="UP000035444">
    <property type="component" value="Unassembled WGS sequence"/>
</dbReference>
<dbReference type="RefSeq" id="WP_047765078.1">
    <property type="nucleotide sequence ID" value="NZ_LAQL01000010.1"/>
</dbReference>
<dbReference type="CDD" id="cd00483">
    <property type="entry name" value="HPPK"/>
    <property type="match status" value="1"/>
</dbReference>
<dbReference type="GO" id="GO:0046656">
    <property type="term" value="P:folic acid biosynthetic process"/>
    <property type="evidence" value="ECO:0007669"/>
    <property type="project" value="UniProtKB-KW"/>
</dbReference>
<comment type="pathway">
    <text evidence="1">Cofactor biosynthesis; tetrahydrofolate biosynthesis; 2-amino-4-hydroxy-6-hydroxymethyl-7,8-dihydropteridine diphosphate from 7,8-dihydroneopterin triphosphate: step 4/4.</text>
</comment>
<evidence type="ECO:0000256" key="10">
    <source>
        <dbReference type="ARBA" id="ARBA00029409"/>
    </source>
</evidence>
<name>A0A0H2MG63_9PROT</name>
<keyword evidence="8" id="KW-0067">ATP-binding</keyword>
<evidence type="ECO:0000256" key="5">
    <source>
        <dbReference type="ARBA" id="ARBA00022679"/>
    </source>
</evidence>
<dbReference type="GO" id="GO:0003848">
    <property type="term" value="F:2-amino-4-hydroxy-6-hydroxymethyldihydropteridine diphosphokinase activity"/>
    <property type="evidence" value="ECO:0007669"/>
    <property type="project" value="UniProtKB-EC"/>
</dbReference>